<comment type="subcellular location">
    <subcellularLocation>
        <location evidence="1">Cell membrane</location>
        <topology evidence="1">Multi-pass membrane protein</topology>
    </subcellularLocation>
</comment>
<dbReference type="AlphaFoldDB" id="A0A0X8G8C2"/>
<evidence type="ECO:0000256" key="4">
    <source>
        <dbReference type="ARBA" id="ARBA00022989"/>
    </source>
</evidence>
<reference evidence="7 8" key="2">
    <citation type="journal article" date="2016" name="Int. J. Syst. Evol. Microbiol.">
        <title>Lutibacter profundi sp. nov., isolated from a deep-sea hydrothermal system on the Arctic Mid-Ocean Ridge and emended description of the genus Lutibacter.</title>
        <authorList>
            <person name="Le Moine Bauer S."/>
            <person name="Roalkvam I."/>
            <person name="Steen I.H."/>
            <person name="Dahle H."/>
        </authorList>
    </citation>
    <scope>NUCLEOTIDE SEQUENCE [LARGE SCALE GENOMIC DNA]</scope>
    <source>
        <strain evidence="7 8">LP1</strain>
    </source>
</reference>
<proteinExistence type="predicted"/>
<keyword evidence="2" id="KW-1003">Cell membrane</keyword>
<protein>
    <recommendedName>
        <fullName evidence="9">Cytochrome C oxidase subunit IV</fullName>
    </recommendedName>
</protein>
<keyword evidence="8" id="KW-1185">Reference proteome</keyword>
<keyword evidence="3 6" id="KW-0812">Transmembrane</keyword>
<dbReference type="Proteomes" id="UP000059672">
    <property type="component" value="Chromosome"/>
</dbReference>
<dbReference type="STRING" id="1622118.Lupro_11610"/>
<feature type="transmembrane region" description="Helical" evidence="6">
    <location>
        <begin position="74"/>
        <end position="94"/>
    </location>
</feature>
<evidence type="ECO:0000313" key="7">
    <source>
        <dbReference type="EMBL" id="AMC11871.1"/>
    </source>
</evidence>
<keyword evidence="5 6" id="KW-0472">Membrane</keyword>
<gene>
    <name evidence="7" type="ORF">Lupro_11610</name>
</gene>
<name>A0A0X8G8C2_9FLAO</name>
<keyword evidence="4 6" id="KW-1133">Transmembrane helix</keyword>
<evidence type="ECO:0000256" key="6">
    <source>
        <dbReference type="SAM" id="Phobius"/>
    </source>
</evidence>
<organism evidence="7 8">
    <name type="scientific">Lutibacter profundi</name>
    <dbReference type="NCBI Taxonomy" id="1622118"/>
    <lineage>
        <taxon>Bacteria</taxon>
        <taxon>Pseudomonadati</taxon>
        <taxon>Bacteroidota</taxon>
        <taxon>Flavobacteriia</taxon>
        <taxon>Flavobacteriales</taxon>
        <taxon>Flavobacteriaceae</taxon>
        <taxon>Lutibacter</taxon>
    </lineage>
</organism>
<sequence length="95" mass="11008">MVIAISSNLFNLLTMEKLRLVKVWIFLVLLTISSALVSYNFPHYEYIITIIIGLTIVKFLGISFFFMELRKANSFWKIAVIIYLLLFSTIVTLIV</sequence>
<dbReference type="InterPro" id="IPR005171">
    <property type="entry name" value="Cyt_c_oxidase_su4_prok"/>
</dbReference>
<evidence type="ECO:0000256" key="3">
    <source>
        <dbReference type="ARBA" id="ARBA00022692"/>
    </source>
</evidence>
<feature type="transmembrane region" description="Helical" evidence="6">
    <location>
        <begin position="21"/>
        <end position="41"/>
    </location>
</feature>
<evidence type="ECO:0000256" key="1">
    <source>
        <dbReference type="ARBA" id="ARBA00004651"/>
    </source>
</evidence>
<evidence type="ECO:0008006" key="9">
    <source>
        <dbReference type="Google" id="ProtNLM"/>
    </source>
</evidence>
<evidence type="ECO:0000313" key="8">
    <source>
        <dbReference type="Proteomes" id="UP000059672"/>
    </source>
</evidence>
<evidence type="ECO:0000256" key="5">
    <source>
        <dbReference type="ARBA" id="ARBA00023136"/>
    </source>
</evidence>
<dbReference type="Pfam" id="PF03626">
    <property type="entry name" value="COX4_pro"/>
    <property type="match status" value="1"/>
</dbReference>
<dbReference type="EMBL" id="CP013355">
    <property type="protein sequence ID" value="AMC11871.1"/>
    <property type="molecule type" value="Genomic_DNA"/>
</dbReference>
<reference evidence="8" key="1">
    <citation type="submission" date="2015-12" db="EMBL/GenBank/DDBJ databases">
        <title>Complete genome sequence of Lutibacter profundus strain LP1.</title>
        <authorList>
            <person name="Wissuwa J."/>
            <person name="Le Moine Bauer S."/>
            <person name="Stokke R."/>
            <person name="Dahle H."/>
            <person name="Steen I.H."/>
        </authorList>
    </citation>
    <scope>NUCLEOTIDE SEQUENCE [LARGE SCALE GENOMIC DNA]</scope>
    <source>
        <strain evidence="8">LP1</strain>
    </source>
</reference>
<feature type="transmembrane region" description="Helical" evidence="6">
    <location>
        <begin position="47"/>
        <end position="67"/>
    </location>
</feature>
<dbReference type="GO" id="GO:0005886">
    <property type="term" value="C:plasma membrane"/>
    <property type="evidence" value="ECO:0007669"/>
    <property type="project" value="UniProtKB-SubCell"/>
</dbReference>
<evidence type="ECO:0000256" key="2">
    <source>
        <dbReference type="ARBA" id="ARBA00022475"/>
    </source>
</evidence>
<dbReference type="KEGG" id="lut:Lupro_11610"/>
<accession>A0A0X8G8C2</accession>